<evidence type="ECO:0000313" key="2">
    <source>
        <dbReference type="Proteomes" id="UP000675881"/>
    </source>
</evidence>
<evidence type="ECO:0000313" key="1">
    <source>
        <dbReference type="EMBL" id="CAF2871753.1"/>
    </source>
</evidence>
<protein>
    <submittedName>
        <fullName evidence="1">(salmon louse) hypothetical protein</fullName>
    </submittedName>
</protein>
<dbReference type="AlphaFoldDB" id="A0A7R8CNF2"/>
<sequence>MQTVPILFISPWKDKGFKEHLLTETVVFHVFLKLQPNSPYNLTLVHRLVPYPVVDVRCVVDSYTTFQLFRHSVFSILAIPQEINFHQLRPMTIPLLWTLSGFDS</sequence>
<gene>
    <name evidence="1" type="ORF">LSAA_6341</name>
</gene>
<accession>A0A7R8CNF2</accession>
<dbReference type="EMBL" id="HG994581">
    <property type="protein sequence ID" value="CAF2871753.1"/>
    <property type="molecule type" value="Genomic_DNA"/>
</dbReference>
<dbReference type="Proteomes" id="UP000675881">
    <property type="component" value="Chromosome 2"/>
</dbReference>
<reference evidence="1" key="1">
    <citation type="submission" date="2021-02" db="EMBL/GenBank/DDBJ databases">
        <authorList>
            <person name="Bekaert M."/>
        </authorList>
    </citation>
    <scope>NUCLEOTIDE SEQUENCE</scope>
    <source>
        <strain evidence="1">IoA-00</strain>
    </source>
</reference>
<proteinExistence type="predicted"/>
<keyword evidence="2" id="KW-1185">Reference proteome</keyword>
<name>A0A7R8CNF2_LEPSM</name>
<organism evidence="1 2">
    <name type="scientific">Lepeophtheirus salmonis</name>
    <name type="common">Salmon louse</name>
    <name type="synonym">Caligus salmonis</name>
    <dbReference type="NCBI Taxonomy" id="72036"/>
    <lineage>
        <taxon>Eukaryota</taxon>
        <taxon>Metazoa</taxon>
        <taxon>Ecdysozoa</taxon>
        <taxon>Arthropoda</taxon>
        <taxon>Crustacea</taxon>
        <taxon>Multicrustacea</taxon>
        <taxon>Hexanauplia</taxon>
        <taxon>Copepoda</taxon>
        <taxon>Siphonostomatoida</taxon>
        <taxon>Caligidae</taxon>
        <taxon>Lepeophtheirus</taxon>
    </lineage>
</organism>